<evidence type="ECO:0000313" key="1">
    <source>
        <dbReference type="EMBL" id="QIG78986.1"/>
    </source>
</evidence>
<dbReference type="KEGG" id="spzr:G5C33_03745"/>
<sequence>MLQAKDGLLLTFDKDATAGVIEFTVDGEIGAGEYDAVIAALEEQIARHGRVSVVEVIRSFTGMAPSLWWKDVTWGFSHLDCFARAAVVTDRGWIGPVSRAVGALMPAEIRAFQLEEINAAREWVRETPPGE</sequence>
<protein>
    <submittedName>
        <fullName evidence="1">STAS/SEC14 domain-containing protein</fullName>
    </submittedName>
</protein>
<organism evidence="1 2">
    <name type="scientific">Stakelama tenebrarum</name>
    <dbReference type="NCBI Taxonomy" id="2711215"/>
    <lineage>
        <taxon>Bacteria</taxon>
        <taxon>Pseudomonadati</taxon>
        <taxon>Pseudomonadota</taxon>
        <taxon>Alphaproteobacteria</taxon>
        <taxon>Sphingomonadales</taxon>
        <taxon>Sphingomonadaceae</taxon>
        <taxon>Stakelama</taxon>
    </lineage>
</organism>
<proteinExistence type="predicted"/>
<dbReference type="SUPFAM" id="SSF52091">
    <property type="entry name" value="SpoIIaa-like"/>
    <property type="match status" value="1"/>
</dbReference>
<evidence type="ECO:0000313" key="2">
    <source>
        <dbReference type="Proteomes" id="UP000501568"/>
    </source>
</evidence>
<keyword evidence="2" id="KW-1185">Reference proteome</keyword>
<dbReference type="Proteomes" id="UP000501568">
    <property type="component" value="Chromosome"/>
</dbReference>
<reference evidence="1 2" key="1">
    <citation type="submission" date="2020-02" db="EMBL/GenBank/DDBJ databases">
        <authorList>
            <person name="Zheng R.K."/>
            <person name="Sun C.M."/>
        </authorList>
    </citation>
    <scope>NUCLEOTIDE SEQUENCE [LARGE SCALE GENOMIC DNA]</scope>
    <source>
        <strain evidence="2">zrk23</strain>
    </source>
</reference>
<dbReference type="RefSeq" id="WP_165325987.1">
    <property type="nucleotide sequence ID" value="NZ_CP049109.1"/>
</dbReference>
<gene>
    <name evidence="1" type="ORF">G5C33_03745</name>
</gene>
<dbReference type="EMBL" id="CP049109">
    <property type="protein sequence ID" value="QIG78986.1"/>
    <property type="molecule type" value="Genomic_DNA"/>
</dbReference>
<dbReference type="Pfam" id="PF11964">
    <property type="entry name" value="SpoIIAA-like"/>
    <property type="match status" value="1"/>
</dbReference>
<dbReference type="InterPro" id="IPR021866">
    <property type="entry name" value="SpoIIAA-like"/>
</dbReference>
<dbReference type="InterPro" id="IPR038396">
    <property type="entry name" value="SpoIIAA-like_sf"/>
</dbReference>
<dbReference type="Gene3D" id="3.40.50.10600">
    <property type="entry name" value="SpoIIaa-like domains"/>
    <property type="match status" value="1"/>
</dbReference>
<name>A0A6G6Y337_9SPHN</name>
<accession>A0A6G6Y337</accession>
<dbReference type="AlphaFoldDB" id="A0A6G6Y337"/>
<dbReference type="InterPro" id="IPR036513">
    <property type="entry name" value="STAS_dom_sf"/>
</dbReference>